<dbReference type="EC" id="2.1.1.77" evidence="3"/>
<dbReference type="EMBL" id="BMGG01000001">
    <property type="protein sequence ID" value="GGC50790.1"/>
    <property type="molecule type" value="Genomic_DNA"/>
</dbReference>
<dbReference type="CDD" id="cd02440">
    <property type="entry name" value="AdoMet_MTases"/>
    <property type="match status" value="1"/>
</dbReference>
<proteinExistence type="inferred from homology"/>
<evidence type="ECO:0000256" key="6">
    <source>
        <dbReference type="ARBA" id="ARBA00022603"/>
    </source>
</evidence>
<evidence type="ECO:0000256" key="1">
    <source>
        <dbReference type="ARBA" id="ARBA00004496"/>
    </source>
</evidence>
<gene>
    <name evidence="12" type="ORF">GCM10010994_07420</name>
</gene>
<comment type="caution">
    <text evidence="12">The sequence shown here is derived from an EMBL/GenBank/DDBJ whole genome shotgun (WGS) entry which is preliminary data.</text>
</comment>
<evidence type="ECO:0000256" key="3">
    <source>
        <dbReference type="ARBA" id="ARBA00011890"/>
    </source>
</evidence>
<dbReference type="AlphaFoldDB" id="A0A916TXD7"/>
<sequence length="307" mass="32124">MPIAALPPHDAPFTPAELALARRAYARQMLAIAGIENAAIARGLAAVSREAFVGDPPWRVSTAFGTDQPLAGTDPVVLYQDVVVALDAARGVNNGSPSLHAKLLDALGPRAGDHVVHIGAGTGYYSAILAELVGPAGQVTAVEVDPALARRATAALSGRTNVRVVCGDGAVWPQTPVDGIYVNFGVIRPADPWIEHLVPDGRLVFWLGGPGPERPAMGGRHSDRGAALCVQRQARGRAARAVSPAYFVCAEGGLAAHDEAQIAALARAFGGGGLDRVRSLVWKRPIRPDRCWFAGNDWALSTEVPTP</sequence>
<dbReference type="Proteomes" id="UP000637002">
    <property type="component" value="Unassembled WGS sequence"/>
</dbReference>
<evidence type="ECO:0000256" key="2">
    <source>
        <dbReference type="ARBA" id="ARBA00005369"/>
    </source>
</evidence>
<keyword evidence="7" id="KW-0808">Transferase</keyword>
<keyword evidence="5" id="KW-0963">Cytoplasm</keyword>
<evidence type="ECO:0000256" key="8">
    <source>
        <dbReference type="ARBA" id="ARBA00022691"/>
    </source>
</evidence>
<dbReference type="PANTHER" id="PTHR11579">
    <property type="entry name" value="PROTEIN-L-ISOASPARTATE O-METHYLTRANSFERASE"/>
    <property type="match status" value="1"/>
</dbReference>
<evidence type="ECO:0000313" key="13">
    <source>
        <dbReference type="Proteomes" id="UP000637002"/>
    </source>
</evidence>
<accession>A0A916TXD7</accession>
<comment type="similarity">
    <text evidence="2">Belongs to the methyltransferase superfamily. L-isoaspartyl/D-aspartyl protein methyltransferase family.</text>
</comment>
<evidence type="ECO:0000256" key="11">
    <source>
        <dbReference type="ARBA" id="ARBA00031350"/>
    </source>
</evidence>
<evidence type="ECO:0000256" key="7">
    <source>
        <dbReference type="ARBA" id="ARBA00022679"/>
    </source>
</evidence>
<dbReference type="SUPFAM" id="SSF53335">
    <property type="entry name" value="S-adenosyl-L-methionine-dependent methyltransferases"/>
    <property type="match status" value="1"/>
</dbReference>
<evidence type="ECO:0000256" key="9">
    <source>
        <dbReference type="ARBA" id="ARBA00030757"/>
    </source>
</evidence>
<evidence type="ECO:0000313" key="12">
    <source>
        <dbReference type="EMBL" id="GGC50790.1"/>
    </source>
</evidence>
<dbReference type="InterPro" id="IPR029063">
    <property type="entry name" value="SAM-dependent_MTases_sf"/>
</dbReference>
<keyword evidence="13" id="KW-1185">Reference proteome</keyword>
<dbReference type="GO" id="GO:0032259">
    <property type="term" value="P:methylation"/>
    <property type="evidence" value="ECO:0007669"/>
    <property type="project" value="UniProtKB-KW"/>
</dbReference>
<name>A0A916TXD7_9HYPH</name>
<dbReference type="PANTHER" id="PTHR11579:SF0">
    <property type="entry name" value="PROTEIN-L-ISOASPARTATE(D-ASPARTATE) O-METHYLTRANSFERASE"/>
    <property type="match status" value="1"/>
</dbReference>
<dbReference type="GO" id="GO:0004719">
    <property type="term" value="F:protein-L-isoaspartate (D-aspartate) O-methyltransferase activity"/>
    <property type="evidence" value="ECO:0007669"/>
    <property type="project" value="UniProtKB-EC"/>
</dbReference>
<dbReference type="GO" id="GO:0005737">
    <property type="term" value="C:cytoplasm"/>
    <property type="evidence" value="ECO:0007669"/>
    <property type="project" value="UniProtKB-SubCell"/>
</dbReference>
<protein>
    <recommendedName>
        <fullName evidence="4">Protein-L-isoaspartate O-methyltransferase</fullName>
        <ecNumber evidence="3">2.1.1.77</ecNumber>
    </recommendedName>
    <alternativeName>
        <fullName evidence="11">L-isoaspartyl protein carboxyl methyltransferase</fullName>
    </alternativeName>
    <alternativeName>
        <fullName evidence="9">Protein L-isoaspartyl methyltransferase</fullName>
    </alternativeName>
    <alternativeName>
        <fullName evidence="10">Protein-beta-aspartate methyltransferase</fullName>
    </alternativeName>
</protein>
<dbReference type="Gene3D" id="3.40.50.150">
    <property type="entry name" value="Vaccinia Virus protein VP39"/>
    <property type="match status" value="1"/>
</dbReference>
<reference evidence="12" key="1">
    <citation type="journal article" date="2014" name="Int. J. Syst. Evol. Microbiol.">
        <title>Complete genome sequence of Corynebacterium casei LMG S-19264T (=DSM 44701T), isolated from a smear-ripened cheese.</title>
        <authorList>
            <consortium name="US DOE Joint Genome Institute (JGI-PGF)"/>
            <person name="Walter F."/>
            <person name="Albersmeier A."/>
            <person name="Kalinowski J."/>
            <person name="Ruckert C."/>
        </authorList>
    </citation>
    <scope>NUCLEOTIDE SEQUENCE</scope>
    <source>
        <strain evidence="12">CGMCC 1.12919</strain>
    </source>
</reference>
<keyword evidence="6" id="KW-0489">Methyltransferase</keyword>
<evidence type="ECO:0000256" key="5">
    <source>
        <dbReference type="ARBA" id="ARBA00022490"/>
    </source>
</evidence>
<dbReference type="InterPro" id="IPR000682">
    <property type="entry name" value="PCMT"/>
</dbReference>
<evidence type="ECO:0000256" key="4">
    <source>
        <dbReference type="ARBA" id="ARBA00013346"/>
    </source>
</evidence>
<dbReference type="Pfam" id="PF01135">
    <property type="entry name" value="PCMT"/>
    <property type="match status" value="1"/>
</dbReference>
<dbReference type="RefSeq" id="WP_188607731.1">
    <property type="nucleotide sequence ID" value="NZ_BMGG01000001.1"/>
</dbReference>
<evidence type="ECO:0000256" key="10">
    <source>
        <dbReference type="ARBA" id="ARBA00031323"/>
    </source>
</evidence>
<organism evidence="12 13">
    <name type="scientific">Chelatococcus reniformis</name>
    <dbReference type="NCBI Taxonomy" id="1494448"/>
    <lineage>
        <taxon>Bacteria</taxon>
        <taxon>Pseudomonadati</taxon>
        <taxon>Pseudomonadota</taxon>
        <taxon>Alphaproteobacteria</taxon>
        <taxon>Hyphomicrobiales</taxon>
        <taxon>Chelatococcaceae</taxon>
        <taxon>Chelatococcus</taxon>
    </lineage>
</organism>
<keyword evidence="8" id="KW-0949">S-adenosyl-L-methionine</keyword>
<reference evidence="12" key="2">
    <citation type="submission" date="2020-09" db="EMBL/GenBank/DDBJ databases">
        <authorList>
            <person name="Sun Q."/>
            <person name="Zhou Y."/>
        </authorList>
    </citation>
    <scope>NUCLEOTIDE SEQUENCE</scope>
    <source>
        <strain evidence="12">CGMCC 1.12919</strain>
    </source>
</reference>
<comment type="subcellular location">
    <subcellularLocation>
        <location evidence="1">Cytoplasm</location>
    </subcellularLocation>
</comment>